<protein>
    <submittedName>
        <fullName evidence="1">Uncharacterized protein</fullName>
    </submittedName>
</protein>
<proteinExistence type="predicted"/>
<dbReference type="AlphaFoldDB" id="A0A383A6K1"/>
<accession>A0A383A6K1</accession>
<reference evidence="1" key="1">
    <citation type="submission" date="2018-05" db="EMBL/GenBank/DDBJ databases">
        <authorList>
            <person name="Lanie J.A."/>
            <person name="Ng W.-L."/>
            <person name="Kazmierczak K.M."/>
            <person name="Andrzejewski T.M."/>
            <person name="Davidsen T.M."/>
            <person name="Wayne K.J."/>
            <person name="Tettelin H."/>
            <person name="Glass J.I."/>
            <person name="Rusch D."/>
            <person name="Podicherti R."/>
            <person name="Tsui H.-C.T."/>
            <person name="Winkler M.E."/>
        </authorList>
    </citation>
    <scope>NUCLEOTIDE SEQUENCE</scope>
</reference>
<dbReference type="Pfam" id="PF11138">
    <property type="entry name" value="DUF2911"/>
    <property type="match status" value="1"/>
</dbReference>
<gene>
    <name evidence="1" type="ORF">METZ01_LOCUS456360</name>
</gene>
<dbReference type="InterPro" id="IPR021314">
    <property type="entry name" value="DUF2911"/>
</dbReference>
<sequence>MSDDIIGQALLTGLHGLYTLFLVPHEDGAELIVNRQTRQWGTDYDPSLDLGRTALGHRSLPETAHSLVVTLGPVFPQEAGERPSGTLCITWGNAEFETEWRVIWL</sequence>
<evidence type="ECO:0000313" key="1">
    <source>
        <dbReference type="EMBL" id="SVE03506.1"/>
    </source>
</evidence>
<organism evidence="1">
    <name type="scientific">marine metagenome</name>
    <dbReference type="NCBI Taxonomy" id="408172"/>
    <lineage>
        <taxon>unclassified sequences</taxon>
        <taxon>metagenomes</taxon>
        <taxon>ecological metagenomes</taxon>
    </lineage>
</organism>
<dbReference type="EMBL" id="UINC01189697">
    <property type="protein sequence ID" value="SVE03506.1"/>
    <property type="molecule type" value="Genomic_DNA"/>
</dbReference>
<name>A0A383A6K1_9ZZZZ</name>